<feature type="domain" description="DUF4350" evidence="2">
    <location>
        <begin position="59"/>
        <end position="230"/>
    </location>
</feature>
<keyword evidence="1" id="KW-0472">Membrane</keyword>
<feature type="transmembrane region" description="Helical" evidence="1">
    <location>
        <begin position="28"/>
        <end position="49"/>
    </location>
</feature>
<evidence type="ECO:0000256" key="1">
    <source>
        <dbReference type="SAM" id="Phobius"/>
    </source>
</evidence>
<accession>A0ABZ0V821</accession>
<keyword evidence="1" id="KW-1133">Transmembrane helix</keyword>
<keyword evidence="4" id="KW-1185">Reference proteome</keyword>
<evidence type="ECO:0000259" key="2">
    <source>
        <dbReference type="Pfam" id="PF14258"/>
    </source>
</evidence>
<evidence type="ECO:0000313" key="4">
    <source>
        <dbReference type="Proteomes" id="UP001324533"/>
    </source>
</evidence>
<dbReference type="Proteomes" id="UP001324533">
    <property type="component" value="Chromosome"/>
</dbReference>
<evidence type="ECO:0000313" key="3">
    <source>
        <dbReference type="EMBL" id="WQB69456.1"/>
    </source>
</evidence>
<name>A0ABZ0V821_9MICO</name>
<organism evidence="3 4">
    <name type="scientific">Microbacterium invictum</name>
    <dbReference type="NCBI Taxonomy" id="515415"/>
    <lineage>
        <taxon>Bacteria</taxon>
        <taxon>Bacillati</taxon>
        <taxon>Actinomycetota</taxon>
        <taxon>Actinomycetes</taxon>
        <taxon>Micrococcales</taxon>
        <taxon>Microbacteriaceae</taxon>
        <taxon>Microbacterium</taxon>
    </lineage>
</organism>
<keyword evidence="1" id="KW-0812">Transmembrane</keyword>
<dbReference type="Pfam" id="PF14258">
    <property type="entry name" value="DUF4350"/>
    <property type="match status" value="1"/>
</dbReference>
<proteinExistence type="predicted"/>
<sequence length="401" mass="41612">MTAAAPRTDAGTSAAPAPASRRRRVGGWVALAIALLAVGSIGALLSGLGEWAQRDAFDPESAGPTGTRALVEVLRDQGVEVEVARSSDAVARALDDASTGSTLVLPDTPALSDDGLAGLADPADDIVLIDPRSRTLRLFLPGTTVGGRADALLDPQCDLADAERSGPVAPGAVFVAGDGAEGCYLTADGQAGIVVAETDGRRVAAIDGRAVLVNEVLADDGNAALGVNLLARHPLVVWYDPVLGDTDLENTDPSLGESTPRWVSPAIALLILAAVAAALWRGRRFGPLVRERLPVTVRAAETAEGRARLYAQTRDAGHAADDLRIAALRRMARLLGLGPNAAADEIADAAADRLAADRRVVRGILLDDVPTDDAQLAVVASRLRELEAALRDAVRPERNRP</sequence>
<dbReference type="InterPro" id="IPR025646">
    <property type="entry name" value="DUF4350"/>
</dbReference>
<dbReference type="RefSeq" id="WP_322409578.1">
    <property type="nucleotide sequence ID" value="NZ_CP139779.1"/>
</dbReference>
<protein>
    <submittedName>
        <fullName evidence="3">DUF4350 domain-containing protein</fullName>
    </submittedName>
</protein>
<reference evidence="3 4" key="1">
    <citation type="submission" date="2023-06" db="EMBL/GenBank/DDBJ databases">
        <title>Rock-solubilizing bacteria, Microbacterium invictum, promotes re-establishment of vegetation in rocky wasteland by accelerating rock bio-weathering and reshaping soil bacterial community.</title>
        <authorList>
            <person name="Liu C."/>
        </authorList>
    </citation>
    <scope>NUCLEOTIDE SEQUENCE [LARGE SCALE GENOMIC DNA]</scope>
    <source>
        <strain evidence="3 4">X-18</strain>
    </source>
</reference>
<dbReference type="EMBL" id="CP139779">
    <property type="protein sequence ID" value="WQB69456.1"/>
    <property type="molecule type" value="Genomic_DNA"/>
</dbReference>
<gene>
    <name evidence="3" type="ORF">T9R20_12185</name>
</gene>